<comment type="similarity">
    <text evidence="1">Belongs to the DprA/Smf family.</text>
</comment>
<keyword evidence="5" id="KW-1185">Reference proteome</keyword>
<dbReference type="InterPro" id="IPR003488">
    <property type="entry name" value="DprA"/>
</dbReference>
<dbReference type="NCBIfam" id="TIGR00732">
    <property type="entry name" value="dprA"/>
    <property type="match status" value="1"/>
</dbReference>
<dbReference type="EMBL" id="FRAF01000012">
    <property type="protein sequence ID" value="SHK35349.1"/>
    <property type="molecule type" value="Genomic_DNA"/>
</dbReference>
<sequence>MDVSQMYLGLACAPFLMPSTTRHWLEQVPDVTYLWRADIQELQSLIPRYSYKLEKWCLWRRSIEIEKIEEKLQKQNIGFICKVSRDYPMRLLNLSSPPIWLFYQGNKKLLNQKNVGVVGTRRASPYGLEACRWISGVLSFAHITVVSGMALGIDGEAHQAALQGPGKTIAVLASGLNISYPVTHSSLQKKISEEGLCVSEYAPNVRVKKYQFIERNRILAALSESLIVVQAGHHSGALTTAELALNLGREVYAVPGPITSVHCQGSNQLLYDGAKPLIHPEEFLLEMGIEKNKSSLHSLPENWKILLQQLEEPLGIDELMRILRWPKESIYAILLETELSGWVERLPGGRFIRKNIQ</sequence>
<gene>
    <name evidence="4" type="ORF">SAMN05443507_11287</name>
</gene>
<dbReference type="InterPro" id="IPR036388">
    <property type="entry name" value="WH-like_DNA-bd_sf"/>
</dbReference>
<dbReference type="InterPro" id="IPR057666">
    <property type="entry name" value="DrpA_SLOG"/>
</dbReference>
<dbReference type="PANTHER" id="PTHR43022">
    <property type="entry name" value="PROTEIN SMF"/>
    <property type="match status" value="1"/>
</dbReference>
<dbReference type="SUPFAM" id="SSF102405">
    <property type="entry name" value="MCP/YpsA-like"/>
    <property type="match status" value="1"/>
</dbReference>
<evidence type="ECO:0000259" key="3">
    <source>
        <dbReference type="Pfam" id="PF17782"/>
    </source>
</evidence>
<dbReference type="AlphaFoldDB" id="A0A1M6RSD5"/>
<name>A0A1M6RSD5_9BACL</name>
<dbReference type="Pfam" id="PF17782">
    <property type="entry name" value="WHD_DprA"/>
    <property type="match status" value="1"/>
</dbReference>
<dbReference type="PANTHER" id="PTHR43022:SF1">
    <property type="entry name" value="PROTEIN SMF"/>
    <property type="match status" value="1"/>
</dbReference>
<feature type="domain" description="Smf/DprA SLOG" evidence="2">
    <location>
        <begin position="79"/>
        <end position="286"/>
    </location>
</feature>
<accession>A0A1M6RSD5</accession>
<dbReference type="GO" id="GO:0009294">
    <property type="term" value="P:DNA-mediated transformation"/>
    <property type="evidence" value="ECO:0007669"/>
    <property type="project" value="InterPro"/>
</dbReference>
<dbReference type="Gene3D" id="1.10.10.10">
    <property type="entry name" value="Winged helix-like DNA-binding domain superfamily/Winged helix DNA-binding domain"/>
    <property type="match status" value="1"/>
</dbReference>
<dbReference type="STRING" id="1830138.SAMN05443507_11287"/>
<dbReference type="Gene3D" id="3.40.50.450">
    <property type="match status" value="1"/>
</dbReference>
<dbReference type="OrthoDB" id="9785707at2"/>
<proteinExistence type="inferred from homology"/>
<evidence type="ECO:0000313" key="5">
    <source>
        <dbReference type="Proteomes" id="UP000184016"/>
    </source>
</evidence>
<feature type="domain" description="DprA winged helix" evidence="3">
    <location>
        <begin position="311"/>
        <end position="349"/>
    </location>
</feature>
<organism evidence="4 5">
    <name type="scientific">Alicyclobacillus tolerans</name>
    <dbReference type="NCBI Taxonomy" id="90970"/>
    <lineage>
        <taxon>Bacteria</taxon>
        <taxon>Bacillati</taxon>
        <taxon>Bacillota</taxon>
        <taxon>Bacilli</taxon>
        <taxon>Bacillales</taxon>
        <taxon>Alicyclobacillaceae</taxon>
        <taxon>Alicyclobacillus</taxon>
    </lineage>
</organism>
<reference evidence="5" key="1">
    <citation type="submission" date="2016-11" db="EMBL/GenBank/DDBJ databases">
        <authorList>
            <person name="Varghese N."/>
            <person name="Submissions S."/>
        </authorList>
    </citation>
    <scope>NUCLEOTIDE SEQUENCE [LARGE SCALE GENOMIC DNA]</scope>
    <source>
        <strain evidence="5">USBA-503</strain>
    </source>
</reference>
<evidence type="ECO:0000313" key="4">
    <source>
        <dbReference type="EMBL" id="SHK35349.1"/>
    </source>
</evidence>
<evidence type="ECO:0000259" key="2">
    <source>
        <dbReference type="Pfam" id="PF02481"/>
    </source>
</evidence>
<dbReference type="InterPro" id="IPR041614">
    <property type="entry name" value="DprA_WH"/>
</dbReference>
<protein>
    <submittedName>
        <fullName evidence="4">DNA protecting protein DprA</fullName>
    </submittedName>
</protein>
<evidence type="ECO:0000256" key="1">
    <source>
        <dbReference type="ARBA" id="ARBA00006525"/>
    </source>
</evidence>
<dbReference type="Pfam" id="PF02481">
    <property type="entry name" value="DNA_processg_A"/>
    <property type="match status" value="1"/>
</dbReference>
<dbReference type="Proteomes" id="UP000184016">
    <property type="component" value="Unassembled WGS sequence"/>
</dbReference>